<dbReference type="InterPro" id="IPR028096">
    <property type="entry name" value="EfeO_Cupredoxin"/>
</dbReference>
<dbReference type="InterPro" id="IPR008972">
    <property type="entry name" value="Cupredoxin"/>
</dbReference>
<evidence type="ECO:0000259" key="2">
    <source>
        <dbReference type="Pfam" id="PF13473"/>
    </source>
</evidence>
<reference evidence="3 4" key="1">
    <citation type="submission" date="2020-07" db="EMBL/GenBank/DDBJ databases">
        <title>Sequencing the genomes of 1000 actinobacteria strains.</title>
        <authorList>
            <person name="Klenk H.-P."/>
        </authorList>
    </citation>
    <scope>NUCLEOTIDE SEQUENCE [LARGE SCALE GENOMIC DNA]</scope>
    <source>
        <strain evidence="3 4">DSM 22185</strain>
    </source>
</reference>
<protein>
    <submittedName>
        <fullName evidence="3">Nitrite reductase (NO-forming)</fullName>
        <ecNumber evidence="3">1.7.2.1</ecNumber>
    </submittedName>
</protein>
<dbReference type="EMBL" id="JACCBH010000001">
    <property type="protein sequence ID" value="NYD54136.1"/>
    <property type="molecule type" value="Genomic_DNA"/>
</dbReference>
<dbReference type="Gene3D" id="2.60.40.420">
    <property type="entry name" value="Cupredoxins - blue copper proteins"/>
    <property type="match status" value="1"/>
</dbReference>
<evidence type="ECO:0000313" key="3">
    <source>
        <dbReference type="EMBL" id="NYD54136.1"/>
    </source>
</evidence>
<keyword evidence="1" id="KW-0732">Signal</keyword>
<comment type="caution">
    <text evidence="3">The sequence shown here is derived from an EMBL/GenBank/DDBJ whole genome shotgun (WGS) entry which is preliminary data.</text>
</comment>
<organism evidence="3 4">
    <name type="scientific">Microbacterium pseudoresistens</name>
    <dbReference type="NCBI Taxonomy" id="640634"/>
    <lineage>
        <taxon>Bacteria</taxon>
        <taxon>Bacillati</taxon>
        <taxon>Actinomycetota</taxon>
        <taxon>Actinomycetes</taxon>
        <taxon>Micrococcales</taxon>
        <taxon>Microbacteriaceae</taxon>
        <taxon>Microbacterium</taxon>
    </lineage>
</organism>
<gene>
    <name evidence="3" type="ORF">BKA02_001191</name>
</gene>
<feature type="domain" description="EfeO-type cupredoxin-like" evidence="2">
    <location>
        <begin position="18"/>
        <end position="98"/>
    </location>
</feature>
<sequence>MSRSPRRLVTLPGVLAVALLAVSGCASGPDAEPTGHTTEVTVSVQGMHFVPDVIEVPVGDELVVTFENTGDQIHDLVFDNGTGSDRVPPGQQAQIDVGVVAAHIDGWCSVSNHRAMGMELTVRAVE</sequence>
<evidence type="ECO:0000256" key="1">
    <source>
        <dbReference type="SAM" id="SignalP"/>
    </source>
</evidence>
<accession>A0A7Y9EUQ1</accession>
<feature type="chain" id="PRO_5039373251" evidence="1">
    <location>
        <begin position="27"/>
        <end position="126"/>
    </location>
</feature>
<keyword evidence="4" id="KW-1185">Reference proteome</keyword>
<dbReference type="GO" id="GO:0050421">
    <property type="term" value="F:nitrite reductase (NO-forming) activity"/>
    <property type="evidence" value="ECO:0007669"/>
    <property type="project" value="UniProtKB-EC"/>
</dbReference>
<dbReference type="AlphaFoldDB" id="A0A7Y9EUQ1"/>
<dbReference type="PROSITE" id="PS51257">
    <property type="entry name" value="PROKAR_LIPOPROTEIN"/>
    <property type="match status" value="1"/>
</dbReference>
<proteinExistence type="predicted"/>
<evidence type="ECO:0000313" key="4">
    <source>
        <dbReference type="Proteomes" id="UP000552045"/>
    </source>
</evidence>
<dbReference type="SUPFAM" id="SSF49503">
    <property type="entry name" value="Cupredoxins"/>
    <property type="match status" value="1"/>
</dbReference>
<feature type="signal peptide" evidence="1">
    <location>
        <begin position="1"/>
        <end position="26"/>
    </location>
</feature>
<dbReference type="EC" id="1.7.2.1" evidence="3"/>
<dbReference type="Proteomes" id="UP000552045">
    <property type="component" value="Unassembled WGS sequence"/>
</dbReference>
<dbReference type="Pfam" id="PF13473">
    <property type="entry name" value="Cupredoxin_1"/>
    <property type="match status" value="1"/>
</dbReference>
<dbReference type="RefSeq" id="WP_179432218.1">
    <property type="nucleotide sequence ID" value="NZ_BAABLC010000001.1"/>
</dbReference>
<name>A0A7Y9EUQ1_9MICO</name>
<keyword evidence="3" id="KW-0560">Oxidoreductase</keyword>